<sequence length="332" mass="36644">MTHLSMYVNMEGFYEIRMESIGGLGANLAGKMLAEAGVLYQGYNGSNFSSYGSEKKGTPVTTCIRFSDSELEIRSSSPIEKPQLIVVFHESLLRTEKCMAGLTKDGTLIVNTEKKPDEIRKMIGLQSGTIVCVNALKIAVEEKSRVNTAMLGAICHAVPFLDEQAVIQVITDTFSKKYAALVFANIQTFHRGMNECHVQIFESNHEEIQATFSRSSSILGYATQPLGGAIINPGNSTLRDLSASRSGYIPEFLSDACIHCAACDLTCPDMCFVWTTIQDHHGRSFQHLLGIDYQYCKGCLRCIHACPTEALRTIRETDGFADEHRVMRSVNS</sequence>
<dbReference type="Gene3D" id="3.30.70.20">
    <property type="match status" value="1"/>
</dbReference>
<dbReference type="SUPFAM" id="SSF53323">
    <property type="entry name" value="Pyruvate-ferredoxin oxidoreductase, PFOR, domain III"/>
    <property type="match status" value="1"/>
</dbReference>
<feature type="domain" description="4Fe-4S ferredoxin-type" evidence="5">
    <location>
        <begin position="248"/>
        <end position="277"/>
    </location>
</feature>
<feature type="domain" description="4Fe-4S ferredoxin-type" evidence="5">
    <location>
        <begin position="287"/>
        <end position="316"/>
    </location>
</feature>
<organism evidence="6 7">
    <name type="scientific">Sulfoacidibacillus ferrooxidans</name>
    <dbReference type="NCBI Taxonomy" id="2005001"/>
    <lineage>
        <taxon>Bacteria</taxon>
        <taxon>Bacillati</taxon>
        <taxon>Bacillota</taxon>
        <taxon>Bacilli</taxon>
        <taxon>Bacillales</taxon>
        <taxon>Alicyclobacillaceae</taxon>
        <taxon>Sulfoacidibacillus</taxon>
    </lineage>
</organism>
<dbReference type="NCBIfam" id="TIGR02175">
    <property type="entry name" value="PorC_KorC"/>
    <property type="match status" value="1"/>
</dbReference>
<keyword evidence="1" id="KW-0479">Metal-binding</keyword>
<dbReference type="EMBL" id="JALBUF010000014">
    <property type="protein sequence ID" value="MCI0184478.1"/>
    <property type="molecule type" value="Genomic_DNA"/>
</dbReference>
<dbReference type="SUPFAM" id="SSF54862">
    <property type="entry name" value="4Fe-4S ferredoxins"/>
    <property type="match status" value="1"/>
</dbReference>
<dbReference type="PROSITE" id="PS51379">
    <property type="entry name" value="4FE4S_FER_2"/>
    <property type="match status" value="2"/>
</dbReference>
<dbReference type="InterPro" id="IPR017896">
    <property type="entry name" value="4Fe4S_Fe-S-bd"/>
</dbReference>
<reference evidence="6" key="1">
    <citation type="submission" date="2022-03" db="EMBL/GenBank/DDBJ databases">
        <title>Draft Genome Sequence of Firmicute Strain S0AB, a Heterotrophic Iron/Sulfur-Oxidizing Extreme Acidophile.</title>
        <authorList>
            <person name="Vergara E."/>
            <person name="Pakostova E."/>
            <person name="Johnson D.B."/>
            <person name="Holmes D.S."/>
        </authorList>
    </citation>
    <scope>NUCLEOTIDE SEQUENCE</scope>
    <source>
        <strain evidence="6">S0AB</strain>
    </source>
</reference>
<comment type="caution">
    <text evidence="6">The sequence shown here is derived from an EMBL/GenBank/DDBJ whole genome shotgun (WGS) entry which is preliminary data.</text>
</comment>
<gene>
    <name evidence="6" type="primary">ndhI_2</name>
    <name evidence="6" type="ORF">MM817_02775</name>
</gene>
<dbReference type="InterPro" id="IPR017900">
    <property type="entry name" value="4Fe4S_Fe_S_CS"/>
</dbReference>
<evidence type="ECO:0000313" key="7">
    <source>
        <dbReference type="Proteomes" id="UP001139263"/>
    </source>
</evidence>
<protein>
    <submittedName>
        <fullName evidence="6">NAD(P)H-quinone oxidoreductase subunit I, chloroplastic</fullName>
        <ecNumber evidence="6">1.6.5.11</ecNumber>
    </submittedName>
</protein>
<dbReference type="InterPro" id="IPR002869">
    <property type="entry name" value="Pyrv_flavodox_OxRed_cen"/>
</dbReference>
<dbReference type="Pfam" id="PF12838">
    <property type="entry name" value="Fer4_7"/>
    <property type="match status" value="1"/>
</dbReference>
<evidence type="ECO:0000256" key="1">
    <source>
        <dbReference type="ARBA" id="ARBA00022723"/>
    </source>
</evidence>
<dbReference type="PANTHER" id="PTHR43366">
    <property type="entry name" value="PYRUVATE SYNTHASE SUBUNIT PORC"/>
    <property type="match status" value="1"/>
</dbReference>
<dbReference type="InterPro" id="IPR019752">
    <property type="entry name" value="Pyrv/ketoisovalerate_OxRed_cat"/>
</dbReference>
<name>A0A9X2ACR9_9BACL</name>
<dbReference type="Proteomes" id="UP001139263">
    <property type="component" value="Unassembled WGS sequence"/>
</dbReference>
<evidence type="ECO:0000256" key="4">
    <source>
        <dbReference type="ARBA" id="ARBA00023014"/>
    </source>
</evidence>
<dbReference type="InterPro" id="IPR051626">
    <property type="entry name" value="Oxidoreductase_gamma_subunit"/>
</dbReference>
<keyword evidence="3" id="KW-0408">Iron</keyword>
<dbReference type="EC" id="1.6.5.11" evidence="6"/>
<keyword evidence="7" id="KW-1185">Reference proteome</keyword>
<dbReference type="GO" id="GO:0016625">
    <property type="term" value="F:oxidoreductase activity, acting on the aldehyde or oxo group of donors, iron-sulfur protein as acceptor"/>
    <property type="evidence" value="ECO:0007669"/>
    <property type="project" value="InterPro"/>
</dbReference>
<proteinExistence type="predicted"/>
<dbReference type="Pfam" id="PF01558">
    <property type="entry name" value="POR"/>
    <property type="match status" value="1"/>
</dbReference>
<evidence type="ECO:0000313" key="6">
    <source>
        <dbReference type="EMBL" id="MCI0184478.1"/>
    </source>
</evidence>
<dbReference type="GO" id="GO:0046872">
    <property type="term" value="F:metal ion binding"/>
    <property type="evidence" value="ECO:0007669"/>
    <property type="project" value="UniProtKB-KW"/>
</dbReference>
<accession>A0A9X2ACR9</accession>
<keyword evidence="4" id="KW-0411">Iron-sulfur</keyword>
<evidence type="ECO:0000259" key="5">
    <source>
        <dbReference type="PROSITE" id="PS51379"/>
    </source>
</evidence>
<keyword evidence="2 6" id="KW-0560">Oxidoreductase</keyword>
<dbReference type="InterPro" id="IPR011894">
    <property type="entry name" value="PorC_KorC"/>
</dbReference>
<dbReference type="GO" id="GO:0051536">
    <property type="term" value="F:iron-sulfur cluster binding"/>
    <property type="evidence" value="ECO:0007669"/>
    <property type="project" value="UniProtKB-KW"/>
</dbReference>
<dbReference type="AlphaFoldDB" id="A0A9X2ACR9"/>
<dbReference type="PROSITE" id="PS00198">
    <property type="entry name" value="4FE4S_FER_1"/>
    <property type="match status" value="1"/>
</dbReference>
<evidence type="ECO:0000256" key="3">
    <source>
        <dbReference type="ARBA" id="ARBA00023004"/>
    </source>
</evidence>
<dbReference type="RefSeq" id="WP_241716183.1">
    <property type="nucleotide sequence ID" value="NZ_JALBUF010000014.1"/>
</dbReference>
<dbReference type="PANTHER" id="PTHR43366:SF1">
    <property type="entry name" value="PYRUVATE SYNTHASE SUBUNIT PORC"/>
    <property type="match status" value="1"/>
</dbReference>
<dbReference type="Gene3D" id="3.40.920.10">
    <property type="entry name" value="Pyruvate-ferredoxin oxidoreductase, PFOR, domain III"/>
    <property type="match status" value="1"/>
</dbReference>
<evidence type="ECO:0000256" key="2">
    <source>
        <dbReference type="ARBA" id="ARBA00023002"/>
    </source>
</evidence>